<feature type="domain" description="LysM" evidence="15">
    <location>
        <begin position="482"/>
        <end position="530"/>
    </location>
</feature>
<keyword evidence="11 14" id="KW-0326">Glycosidase</keyword>
<dbReference type="PROSITE" id="PS51910">
    <property type="entry name" value="GH18_2"/>
    <property type="match status" value="1"/>
</dbReference>
<dbReference type="GO" id="GO:0006032">
    <property type="term" value="P:chitin catabolic process"/>
    <property type="evidence" value="ECO:0007669"/>
    <property type="project" value="UniProtKB-KW"/>
</dbReference>
<dbReference type="Gene3D" id="3.30.60.10">
    <property type="entry name" value="Endochitinase-like"/>
    <property type="match status" value="1"/>
</dbReference>
<dbReference type="PROSITE" id="PS51782">
    <property type="entry name" value="LYSM"/>
    <property type="match status" value="3"/>
</dbReference>
<evidence type="ECO:0000256" key="3">
    <source>
        <dbReference type="ARBA" id="ARBA00008682"/>
    </source>
</evidence>
<comment type="similarity">
    <text evidence="13">Belongs to the secreted LysM effector family.</text>
</comment>
<feature type="domain" description="LysM" evidence="15">
    <location>
        <begin position="418"/>
        <end position="463"/>
    </location>
</feature>
<evidence type="ECO:0000256" key="1">
    <source>
        <dbReference type="ARBA" id="ARBA00000822"/>
    </source>
</evidence>
<evidence type="ECO:0000313" key="18">
    <source>
        <dbReference type="Proteomes" id="UP001251528"/>
    </source>
</evidence>
<evidence type="ECO:0000256" key="4">
    <source>
        <dbReference type="ARBA" id="ARBA00012729"/>
    </source>
</evidence>
<dbReference type="SUPFAM" id="SSF54556">
    <property type="entry name" value="Chitinase insertion domain"/>
    <property type="match status" value="1"/>
</dbReference>
<evidence type="ECO:0000256" key="11">
    <source>
        <dbReference type="ARBA" id="ARBA00023295"/>
    </source>
</evidence>
<dbReference type="SMART" id="SM00257">
    <property type="entry name" value="LysM"/>
    <property type="match status" value="3"/>
</dbReference>
<dbReference type="PANTHER" id="PTHR47700:SF2">
    <property type="entry name" value="CHITINASE"/>
    <property type="match status" value="1"/>
</dbReference>
<organism evidence="17 18">
    <name type="scientific">Conoideocrella luteorostrata</name>
    <dbReference type="NCBI Taxonomy" id="1105319"/>
    <lineage>
        <taxon>Eukaryota</taxon>
        <taxon>Fungi</taxon>
        <taxon>Dikarya</taxon>
        <taxon>Ascomycota</taxon>
        <taxon>Pezizomycotina</taxon>
        <taxon>Sordariomycetes</taxon>
        <taxon>Hypocreomycetidae</taxon>
        <taxon>Hypocreales</taxon>
        <taxon>Clavicipitaceae</taxon>
        <taxon>Conoideocrella</taxon>
    </lineage>
</organism>
<evidence type="ECO:0000256" key="13">
    <source>
        <dbReference type="ARBA" id="ARBA00044955"/>
    </source>
</evidence>
<name>A0AAJ0CZB1_9HYPO</name>
<protein>
    <recommendedName>
        <fullName evidence="4">chitinase</fullName>
        <ecNumber evidence="4">3.2.1.14</ecNumber>
    </recommendedName>
</protein>
<sequence length="972" mass="105348">MQPPSLYSAVSGALLFAHNVLAVNNNHGLGLVPTAGGFHRQDALSLSPINTEGDKELEEWLQAHMRMSPSALRACPELCSKTVNGRDGSGYFLLPDLARLAKCNETMLLDIAVKSNDKAAIRACTADYGNDVQSMYQLVNGKAAPCPTPNNKIITTKVQVSTGFPSEVYPGGDDSDPRFSANHVLSVARQISRHLARQRPSCARSAMQFGYSQSAAIGVFSGAELHQQGLMADVLSRFIESVEAKPISKTTVFQLCYQDTLGADYTLGIVVTSAANLHKAKDVIRLWASGKCFVSSGQQDWMETRVRIPPTAKAATTKSTTNSATAVSKLNSGLSRHHYGARAVSILLGRGECRTVTVPAGSGCLDVAQKCGISQDDLNKYNSQADFCKALVAGQKVCCTSGTLPSSIRPANGDGTCVTKEVKGGDSCGSMASKCDLDPNDFMKVNTKDNLCSNLVEGQQVCCSSGKLPDRRPKPEADGTCASYKTANGDSCASIAASRDLTVQDLEDFNKKTWGWNGCDAIWRDYRLCVSKGDPPMPESVPNAVCGPTVKGTTKPGKDTDLSTLNPCPLKACCNVWGQCGLTDDFCTASKSKTGAPGTSALRNGCVSNCGRELVKGPPPASKINVAYFEAWNHNRPCLRMDVTDIDTSKYSHIHFAFGEITRDFKVDISKVQEQFDLFKTMTGVKKIISFGGWDFSASPGTFHILREAVKPENRDTLKNNVVAFINEHKLDGVDLDWEYPGAADFPDIPTDDPHNGINYHNFLKILKSGLGTDKSVSFAAPSSYWYLRSYPVEAMARTLDYIVFMTYDLHGQWDYNSKWSSPGCDTGNCLRSHINDTETKDSLIMITKAGVPSNKVVVGVASYGRTFKMEAAGCDGPQCKFTGSPRVSNAAKGRCTDTAGYISNAEIAEIIASGKVNRQWKEAGSNLLVYNDTEWVSYMNDDTKAERARFYDSYNFAGTTDWAVDLQEFTE</sequence>
<feature type="domain" description="LysM" evidence="15">
    <location>
        <begin position="354"/>
        <end position="399"/>
    </location>
</feature>
<evidence type="ECO:0000256" key="2">
    <source>
        <dbReference type="ARBA" id="ARBA00004613"/>
    </source>
</evidence>
<dbReference type="GO" id="GO:0000272">
    <property type="term" value="P:polysaccharide catabolic process"/>
    <property type="evidence" value="ECO:0007669"/>
    <property type="project" value="UniProtKB-KW"/>
</dbReference>
<keyword evidence="10" id="KW-0119">Carbohydrate metabolism</keyword>
<comment type="catalytic activity">
    <reaction evidence="1">
        <text>Random endo-hydrolysis of N-acetyl-beta-D-glucosaminide (1-&gt;4)-beta-linkages in chitin and chitodextrins.</text>
        <dbReference type="EC" id="3.2.1.14"/>
    </reaction>
</comment>
<reference evidence="17" key="1">
    <citation type="submission" date="2023-06" db="EMBL/GenBank/DDBJ databases">
        <title>Conoideocrella luteorostrata (Hypocreales: Clavicipitaceae), a potential biocontrol fungus for elongate hemlock scale in United States Christmas tree production areas.</title>
        <authorList>
            <person name="Barrett H."/>
            <person name="Lovett B."/>
            <person name="Macias A.M."/>
            <person name="Stajich J.E."/>
            <person name="Kasson M.T."/>
        </authorList>
    </citation>
    <scope>NUCLEOTIDE SEQUENCE</scope>
    <source>
        <strain evidence="17">ARSEF 14590</strain>
    </source>
</reference>
<keyword evidence="7 14" id="KW-0378">Hydrolase</keyword>
<dbReference type="InterPro" id="IPR001579">
    <property type="entry name" value="Glyco_hydro_18_chit_AS"/>
</dbReference>
<dbReference type="CDD" id="cd00035">
    <property type="entry name" value="ChtBD1"/>
    <property type="match status" value="1"/>
</dbReference>
<keyword evidence="8" id="KW-0146">Chitin degradation</keyword>
<comment type="subcellular location">
    <subcellularLocation>
        <location evidence="2">Secreted</location>
    </subcellularLocation>
</comment>
<evidence type="ECO:0000256" key="6">
    <source>
        <dbReference type="ARBA" id="ARBA00022669"/>
    </source>
</evidence>
<evidence type="ECO:0000256" key="14">
    <source>
        <dbReference type="RuleBase" id="RU000489"/>
    </source>
</evidence>
<dbReference type="Gene3D" id="3.10.350.10">
    <property type="entry name" value="LysM domain"/>
    <property type="match status" value="3"/>
</dbReference>
<dbReference type="SMART" id="SM00636">
    <property type="entry name" value="Glyco_18"/>
    <property type="match status" value="1"/>
</dbReference>
<dbReference type="InterPro" id="IPR053214">
    <property type="entry name" value="LysM12-like"/>
</dbReference>
<feature type="domain" description="GH18" evidence="16">
    <location>
        <begin position="623"/>
        <end position="972"/>
    </location>
</feature>
<dbReference type="InterPro" id="IPR036779">
    <property type="entry name" value="LysM_dom_sf"/>
</dbReference>
<dbReference type="SUPFAM" id="SSF51445">
    <property type="entry name" value="(Trans)glycosidases"/>
    <property type="match status" value="1"/>
</dbReference>
<dbReference type="InterPro" id="IPR036861">
    <property type="entry name" value="Endochitinase-like_sf"/>
</dbReference>
<keyword evidence="9" id="KW-0843">Virulence</keyword>
<keyword evidence="12" id="KW-0624">Polysaccharide degradation</keyword>
<dbReference type="Pfam" id="PF01476">
    <property type="entry name" value="LysM"/>
    <property type="match status" value="2"/>
</dbReference>
<accession>A0AAJ0CZB1</accession>
<dbReference type="InterPro" id="IPR001223">
    <property type="entry name" value="Glyco_hydro18_cat"/>
</dbReference>
<dbReference type="SUPFAM" id="SSF54106">
    <property type="entry name" value="LysM domain"/>
    <property type="match status" value="2"/>
</dbReference>
<evidence type="ECO:0000256" key="5">
    <source>
        <dbReference type="ARBA" id="ARBA00022525"/>
    </source>
</evidence>
<proteinExistence type="inferred from homology"/>
<keyword evidence="18" id="KW-1185">Reference proteome</keyword>
<dbReference type="EMBL" id="JASWJB010000017">
    <property type="protein sequence ID" value="KAK2612379.1"/>
    <property type="molecule type" value="Genomic_DNA"/>
</dbReference>
<keyword evidence="5" id="KW-0964">Secreted</keyword>
<dbReference type="CDD" id="cd02878">
    <property type="entry name" value="GH18_zymocin_alpha"/>
    <property type="match status" value="1"/>
</dbReference>
<dbReference type="EC" id="3.2.1.14" evidence="4"/>
<dbReference type="InterPro" id="IPR011583">
    <property type="entry name" value="Chitinase_II/V-like_cat"/>
</dbReference>
<comment type="caution">
    <text evidence="17">The sequence shown here is derived from an EMBL/GenBank/DDBJ whole genome shotgun (WGS) entry which is preliminary data.</text>
</comment>
<keyword evidence="6" id="KW-0147">Chitin-binding</keyword>
<gene>
    <name evidence="17" type="ORF">QQS21_001643</name>
</gene>
<dbReference type="Proteomes" id="UP001251528">
    <property type="component" value="Unassembled WGS sequence"/>
</dbReference>
<dbReference type="Gene3D" id="3.10.50.10">
    <property type="match status" value="1"/>
</dbReference>
<dbReference type="Gene3D" id="3.20.20.80">
    <property type="entry name" value="Glycosidases"/>
    <property type="match status" value="1"/>
</dbReference>
<dbReference type="CDD" id="cd00118">
    <property type="entry name" value="LysM"/>
    <property type="match status" value="1"/>
</dbReference>
<dbReference type="InterPro" id="IPR029070">
    <property type="entry name" value="Chitinase_insertion_sf"/>
</dbReference>
<evidence type="ECO:0000256" key="8">
    <source>
        <dbReference type="ARBA" id="ARBA00023024"/>
    </source>
</evidence>
<dbReference type="InterPro" id="IPR018392">
    <property type="entry name" value="LysM"/>
</dbReference>
<dbReference type="SUPFAM" id="SSF57016">
    <property type="entry name" value="Plant lectins/antimicrobial peptides"/>
    <property type="match status" value="1"/>
</dbReference>
<evidence type="ECO:0000259" key="15">
    <source>
        <dbReference type="PROSITE" id="PS51782"/>
    </source>
</evidence>
<dbReference type="PROSITE" id="PS01095">
    <property type="entry name" value="GH18_1"/>
    <property type="match status" value="1"/>
</dbReference>
<evidence type="ECO:0000313" key="17">
    <source>
        <dbReference type="EMBL" id="KAK2612379.1"/>
    </source>
</evidence>
<dbReference type="GO" id="GO:0005576">
    <property type="term" value="C:extracellular region"/>
    <property type="evidence" value="ECO:0007669"/>
    <property type="project" value="UniProtKB-SubCell"/>
</dbReference>
<dbReference type="Pfam" id="PF00704">
    <property type="entry name" value="Glyco_hydro_18"/>
    <property type="match status" value="1"/>
</dbReference>
<dbReference type="PANTHER" id="PTHR47700">
    <property type="entry name" value="V CHITINASE, PUTATIVE (AFU_ORTHOLOGUE AFUA_6G13720)-RELATED"/>
    <property type="match status" value="1"/>
</dbReference>
<dbReference type="GO" id="GO:0008061">
    <property type="term" value="F:chitin binding"/>
    <property type="evidence" value="ECO:0007669"/>
    <property type="project" value="UniProtKB-KW"/>
</dbReference>
<evidence type="ECO:0000256" key="7">
    <source>
        <dbReference type="ARBA" id="ARBA00022801"/>
    </source>
</evidence>
<dbReference type="InterPro" id="IPR017853">
    <property type="entry name" value="GH"/>
</dbReference>
<evidence type="ECO:0000256" key="10">
    <source>
        <dbReference type="ARBA" id="ARBA00023277"/>
    </source>
</evidence>
<comment type="similarity">
    <text evidence="3">Belongs to the glycosyl hydrolase 18 family. Chitinase class V subfamily.</text>
</comment>
<evidence type="ECO:0000256" key="9">
    <source>
        <dbReference type="ARBA" id="ARBA00023026"/>
    </source>
</evidence>
<evidence type="ECO:0000259" key="16">
    <source>
        <dbReference type="PROSITE" id="PS51910"/>
    </source>
</evidence>
<dbReference type="AlphaFoldDB" id="A0AAJ0CZB1"/>
<dbReference type="GO" id="GO:0008843">
    <property type="term" value="F:endochitinase activity"/>
    <property type="evidence" value="ECO:0007669"/>
    <property type="project" value="UniProtKB-EC"/>
</dbReference>
<evidence type="ECO:0000256" key="12">
    <source>
        <dbReference type="ARBA" id="ARBA00023326"/>
    </source>
</evidence>